<comment type="caution">
    <text evidence="8">The sequence shown here is derived from an EMBL/GenBank/DDBJ whole genome shotgun (WGS) entry which is preliminary data.</text>
</comment>
<dbReference type="Proteomes" id="UP001501353">
    <property type="component" value="Unassembled WGS sequence"/>
</dbReference>
<sequence length="181" mass="19775">MSTKNKHAVWDLPIRLMHWALVATVAAAWITSSRIGAAHEYFGYAAAAVVGIRLAWGYTGSRYARFTQFLSPVPQTILYLRSVLNGTASRYLGHNPLGGWMVVAILSCVGLLGITGWLATTEWLWGYAWLVALHAGTGWLLLALIALHVAGVLFTSWQHRENLVAAMVSGKKLDRGDADIT</sequence>
<gene>
    <name evidence="8" type="ORF">GCM10022212_28560</name>
</gene>
<dbReference type="PANTHER" id="PTHR30485">
    <property type="entry name" value="NI/FE-HYDROGENASE 1 B-TYPE CYTOCHROME SUBUNIT"/>
    <property type="match status" value="1"/>
</dbReference>
<evidence type="ECO:0000313" key="8">
    <source>
        <dbReference type="EMBL" id="GAA4028727.1"/>
    </source>
</evidence>
<name>A0ABP7TNE5_9BURK</name>
<dbReference type="Pfam" id="PF01292">
    <property type="entry name" value="Ni_hydr_CYTB"/>
    <property type="match status" value="1"/>
</dbReference>
<accession>A0ABP7TNE5</accession>
<feature type="transmembrane region" description="Helical" evidence="6">
    <location>
        <begin position="42"/>
        <end position="59"/>
    </location>
</feature>
<keyword evidence="9" id="KW-1185">Reference proteome</keyword>
<dbReference type="InterPro" id="IPR051542">
    <property type="entry name" value="Hydrogenase_cytochrome"/>
</dbReference>
<evidence type="ECO:0000256" key="1">
    <source>
        <dbReference type="ARBA" id="ARBA00004651"/>
    </source>
</evidence>
<evidence type="ECO:0000256" key="4">
    <source>
        <dbReference type="ARBA" id="ARBA00022989"/>
    </source>
</evidence>
<feature type="domain" description="Cytochrome b561 bacterial/Ni-hydrogenase" evidence="7">
    <location>
        <begin position="9"/>
        <end position="170"/>
    </location>
</feature>
<evidence type="ECO:0000256" key="6">
    <source>
        <dbReference type="SAM" id="Phobius"/>
    </source>
</evidence>
<evidence type="ECO:0000256" key="2">
    <source>
        <dbReference type="ARBA" id="ARBA00022475"/>
    </source>
</evidence>
<reference evidence="9" key="1">
    <citation type="journal article" date="2019" name="Int. J. Syst. Evol. Microbiol.">
        <title>The Global Catalogue of Microorganisms (GCM) 10K type strain sequencing project: providing services to taxonomists for standard genome sequencing and annotation.</title>
        <authorList>
            <consortium name="The Broad Institute Genomics Platform"/>
            <consortium name="The Broad Institute Genome Sequencing Center for Infectious Disease"/>
            <person name="Wu L."/>
            <person name="Ma J."/>
        </authorList>
    </citation>
    <scope>NUCLEOTIDE SEQUENCE [LARGE SCALE GENOMIC DNA]</scope>
    <source>
        <strain evidence="9">JCM 16673</strain>
    </source>
</reference>
<dbReference type="SUPFAM" id="SSF81342">
    <property type="entry name" value="Transmembrane di-heme cytochromes"/>
    <property type="match status" value="1"/>
</dbReference>
<keyword evidence="3 6" id="KW-0812">Transmembrane</keyword>
<feature type="transmembrane region" description="Helical" evidence="6">
    <location>
        <begin position="12"/>
        <end position="30"/>
    </location>
</feature>
<evidence type="ECO:0000256" key="3">
    <source>
        <dbReference type="ARBA" id="ARBA00022692"/>
    </source>
</evidence>
<feature type="transmembrane region" description="Helical" evidence="6">
    <location>
        <begin position="97"/>
        <end position="120"/>
    </location>
</feature>
<dbReference type="Gene3D" id="1.20.950.20">
    <property type="entry name" value="Transmembrane di-heme cytochromes, Chain C"/>
    <property type="match status" value="1"/>
</dbReference>
<keyword evidence="4 6" id="KW-1133">Transmembrane helix</keyword>
<organism evidence="8 9">
    <name type="scientific">Actimicrobium antarcticum</name>
    <dbReference type="NCBI Taxonomy" id="1051899"/>
    <lineage>
        <taxon>Bacteria</taxon>
        <taxon>Pseudomonadati</taxon>
        <taxon>Pseudomonadota</taxon>
        <taxon>Betaproteobacteria</taxon>
        <taxon>Burkholderiales</taxon>
        <taxon>Oxalobacteraceae</taxon>
        <taxon>Actimicrobium</taxon>
    </lineage>
</organism>
<dbReference type="EMBL" id="BAAAZE010000012">
    <property type="protein sequence ID" value="GAA4028727.1"/>
    <property type="molecule type" value="Genomic_DNA"/>
</dbReference>
<dbReference type="PANTHER" id="PTHR30485:SF2">
    <property type="entry name" value="BLL0597 PROTEIN"/>
    <property type="match status" value="1"/>
</dbReference>
<dbReference type="InterPro" id="IPR016174">
    <property type="entry name" value="Di-haem_cyt_TM"/>
</dbReference>
<keyword evidence="2" id="KW-1003">Cell membrane</keyword>
<evidence type="ECO:0000259" key="7">
    <source>
        <dbReference type="Pfam" id="PF01292"/>
    </source>
</evidence>
<keyword evidence="5 6" id="KW-0472">Membrane</keyword>
<protein>
    <submittedName>
        <fullName evidence="8">Cytochrome b/b6 domain-containing protein</fullName>
    </submittedName>
</protein>
<proteinExistence type="predicted"/>
<comment type="subcellular location">
    <subcellularLocation>
        <location evidence="1">Cell membrane</location>
        <topology evidence="1">Multi-pass membrane protein</topology>
    </subcellularLocation>
</comment>
<evidence type="ECO:0000256" key="5">
    <source>
        <dbReference type="ARBA" id="ARBA00023136"/>
    </source>
</evidence>
<evidence type="ECO:0000313" key="9">
    <source>
        <dbReference type="Proteomes" id="UP001501353"/>
    </source>
</evidence>
<dbReference type="InterPro" id="IPR011577">
    <property type="entry name" value="Cyt_b561_bac/Ni-Hgenase"/>
</dbReference>
<feature type="transmembrane region" description="Helical" evidence="6">
    <location>
        <begin position="126"/>
        <end position="154"/>
    </location>
</feature>
<dbReference type="RefSeq" id="WP_344764104.1">
    <property type="nucleotide sequence ID" value="NZ_BAAAZE010000012.1"/>
</dbReference>